<dbReference type="PANTHER" id="PTHR41391">
    <property type="entry name" value="RESTRICTION OF TELOMERE CAPPING PROTEIN 4"/>
    <property type="match status" value="1"/>
</dbReference>
<feature type="compositionally biased region" description="Basic and acidic residues" evidence="8">
    <location>
        <begin position="223"/>
        <end position="237"/>
    </location>
</feature>
<gene>
    <name evidence="10" type="ORF">ALTATR162_LOCUS7559</name>
</gene>
<evidence type="ECO:0000256" key="2">
    <source>
        <dbReference type="ARBA" id="ARBA00004123"/>
    </source>
</evidence>
<dbReference type="EMBL" id="CAJRGZ010000022">
    <property type="protein sequence ID" value="CAG5172978.1"/>
    <property type="molecule type" value="Genomic_DNA"/>
</dbReference>
<organism evidence="10 11">
    <name type="scientific">Alternaria atra</name>
    <dbReference type="NCBI Taxonomy" id="119953"/>
    <lineage>
        <taxon>Eukaryota</taxon>
        <taxon>Fungi</taxon>
        <taxon>Dikarya</taxon>
        <taxon>Ascomycota</taxon>
        <taxon>Pezizomycotina</taxon>
        <taxon>Dothideomycetes</taxon>
        <taxon>Pleosporomycetidae</taxon>
        <taxon>Pleosporales</taxon>
        <taxon>Pleosporineae</taxon>
        <taxon>Pleosporaceae</taxon>
        <taxon>Alternaria</taxon>
        <taxon>Alternaria sect. Ulocladioides</taxon>
    </lineage>
</organism>
<comment type="caution">
    <text evidence="10">The sequence shown here is derived from an EMBL/GenBank/DDBJ whole genome shotgun (WGS) entry which is preliminary data.</text>
</comment>
<dbReference type="RefSeq" id="XP_043171122.1">
    <property type="nucleotide sequence ID" value="XM_043315187.1"/>
</dbReference>
<evidence type="ECO:0000256" key="7">
    <source>
        <dbReference type="ARBA" id="ARBA00023242"/>
    </source>
</evidence>
<keyword evidence="7" id="KW-0539">Nucleus</keyword>
<keyword evidence="11" id="KW-1185">Reference proteome</keyword>
<evidence type="ECO:0000256" key="3">
    <source>
        <dbReference type="ARBA" id="ARBA00004496"/>
    </source>
</evidence>
<dbReference type="Pfam" id="PF14474">
    <property type="entry name" value="RTC4"/>
    <property type="match status" value="1"/>
</dbReference>
<dbReference type="OrthoDB" id="128308at2759"/>
<evidence type="ECO:0000256" key="5">
    <source>
        <dbReference type="ARBA" id="ARBA00015162"/>
    </source>
</evidence>
<proteinExistence type="inferred from homology"/>
<feature type="compositionally biased region" description="Polar residues" evidence="8">
    <location>
        <begin position="180"/>
        <end position="208"/>
    </location>
</feature>
<keyword evidence="6" id="KW-0963">Cytoplasm</keyword>
<accession>A0A8J2IDY5</accession>
<dbReference type="GO" id="GO:0005737">
    <property type="term" value="C:cytoplasm"/>
    <property type="evidence" value="ECO:0007669"/>
    <property type="project" value="UniProtKB-SubCell"/>
</dbReference>
<evidence type="ECO:0000313" key="11">
    <source>
        <dbReference type="Proteomes" id="UP000676310"/>
    </source>
</evidence>
<protein>
    <recommendedName>
        <fullName evidence="5">Restriction of telomere capping protein 4</fullName>
    </recommendedName>
</protein>
<evidence type="ECO:0000256" key="8">
    <source>
        <dbReference type="SAM" id="MobiDB-lite"/>
    </source>
</evidence>
<dbReference type="SMART" id="SM01312">
    <property type="entry name" value="RTC4"/>
    <property type="match status" value="1"/>
</dbReference>
<dbReference type="GeneID" id="67019572"/>
<dbReference type="AlphaFoldDB" id="A0A8J2IDY5"/>
<evidence type="ECO:0000256" key="4">
    <source>
        <dbReference type="ARBA" id="ARBA00009461"/>
    </source>
</evidence>
<dbReference type="InterPro" id="IPR028094">
    <property type="entry name" value="RTC4_C"/>
</dbReference>
<feature type="compositionally biased region" description="Basic and acidic residues" evidence="8">
    <location>
        <begin position="20"/>
        <end position="31"/>
    </location>
</feature>
<feature type="domain" description="Restriction of telomere capping protein 4 C-terminal" evidence="9">
    <location>
        <begin position="403"/>
        <end position="536"/>
    </location>
</feature>
<dbReference type="Proteomes" id="UP000676310">
    <property type="component" value="Unassembled WGS sequence"/>
</dbReference>
<comment type="similarity">
    <text evidence="4">Belongs to the RTC4 family.</text>
</comment>
<evidence type="ECO:0000313" key="10">
    <source>
        <dbReference type="EMBL" id="CAG5172978.1"/>
    </source>
</evidence>
<reference evidence="10" key="1">
    <citation type="submission" date="2021-05" db="EMBL/GenBank/DDBJ databases">
        <authorList>
            <person name="Stam R."/>
        </authorList>
    </citation>
    <scope>NUCLEOTIDE SEQUENCE</scope>
    <source>
        <strain evidence="10">CS162</strain>
    </source>
</reference>
<feature type="compositionally biased region" description="Low complexity" evidence="8">
    <location>
        <begin position="298"/>
        <end position="311"/>
    </location>
</feature>
<comment type="function">
    <text evidence="1">May be involved in a process influencing telomere capping.</text>
</comment>
<feature type="region of interest" description="Disordered" evidence="8">
    <location>
        <begin position="1"/>
        <end position="312"/>
    </location>
</feature>
<evidence type="ECO:0000259" key="9">
    <source>
        <dbReference type="SMART" id="SM01312"/>
    </source>
</evidence>
<comment type="subcellular location">
    <subcellularLocation>
        <location evidence="3">Cytoplasm</location>
    </subcellularLocation>
    <subcellularLocation>
        <location evidence="2">Nucleus</location>
    </subcellularLocation>
</comment>
<feature type="compositionally biased region" description="Polar residues" evidence="8">
    <location>
        <begin position="112"/>
        <end position="137"/>
    </location>
</feature>
<feature type="compositionally biased region" description="Low complexity" evidence="8">
    <location>
        <begin position="153"/>
        <end position="165"/>
    </location>
</feature>
<dbReference type="PANTHER" id="PTHR41391:SF1">
    <property type="entry name" value="RESTRICTION OF TELOMERE CAPPING PROTEIN 4"/>
    <property type="match status" value="1"/>
</dbReference>
<dbReference type="InterPro" id="IPR039024">
    <property type="entry name" value="RTC4"/>
</dbReference>
<sequence>MVTLSRQTPKLLKSIGGKRHAGEEDHEEPAPKRRANGDTSPIKNPGETDINAEPLSTDDESHPSPRRPAKPSQPDIPTSNSAEILGLRRPQRKPGGKNKLEAIRPPARGAYQNGQAHKTTRGLNESKESTPASSAKSASDGPIEWSMEHLSQKNNKNGKGYGSKTKNIHAPPVKKFGKTASGSTAQTNRIKNNPQKGTSQADAQSDGNISGIDDVELFALPEDSDRQQKMNDLGLRKVEKKVKGTKGASGSATPTAFDDDELDRELGIKSKSPTSLKAEKAARTAHLMNQLSSWKENQGPSSSQPDSSAPQEALDDIDSYMSKLPQVEEEGSRCLLCSKSVEQEDYWDFWKGKEKTVKNKSAFCHTHKKKSAQKEYTQKGYPDIDWKALPRRIRRYKTTLSQILNNSQSSIHRDRYEPLALTGKAAAVPSRRTDLAEDVQEELESYALDEKAAYPGYYGSHGRRVITESVMDTLKVDIKNCKDRVVQASGIAAFVQAVMVPEAAILLIMDDCAVDREEADKIREKTCDMGLLLNEEIEDELERQDDSDDENEYQYK</sequence>
<dbReference type="GO" id="GO:0005634">
    <property type="term" value="C:nucleus"/>
    <property type="evidence" value="ECO:0007669"/>
    <property type="project" value="UniProtKB-SubCell"/>
</dbReference>
<evidence type="ECO:0000256" key="6">
    <source>
        <dbReference type="ARBA" id="ARBA00022490"/>
    </source>
</evidence>
<evidence type="ECO:0000256" key="1">
    <source>
        <dbReference type="ARBA" id="ARBA00002738"/>
    </source>
</evidence>
<feature type="compositionally biased region" description="Polar residues" evidence="8">
    <location>
        <begin position="287"/>
        <end position="296"/>
    </location>
</feature>
<name>A0A8J2IDY5_9PLEO</name>